<dbReference type="OrthoDB" id="7868372at2"/>
<keyword evidence="3" id="KW-1185">Reference proteome</keyword>
<gene>
    <name evidence="2" type="ORF">FDP22_13685</name>
</gene>
<dbReference type="EMBL" id="CP040818">
    <property type="protein sequence ID" value="QDL92743.1"/>
    <property type="molecule type" value="Genomic_DNA"/>
</dbReference>
<dbReference type="SUPFAM" id="SSF111384">
    <property type="entry name" value="OmpH-like"/>
    <property type="match status" value="1"/>
</dbReference>
<accession>A0A5B8G2B6</accession>
<dbReference type="InterPro" id="IPR005632">
    <property type="entry name" value="Chaperone_Skp"/>
</dbReference>
<feature type="region of interest" description="Disordered" evidence="1">
    <location>
        <begin position="197"/>
        <end position="260"/>
    </location>
</feature>
<proteinExistence type="predicted"/>
<dbReference type="Proteomes" id="UP000305888">
    <property type="component" value="Chromosome"/>
</dbReference>
<reference evidence="2 3" key="1">
    <citation type="submission" date="2019-06" db="EMBL/GenBank/DDBJ databases">
        <title>Genome sequence of Rhodobacteraceae bacterium D4M1.</title>
        <authorList>
            <person name="Cao J."/>
        </authorList>
    </citation>
    <scope>NUCLEOTIDE SEQUENCE [LARGE SCALE GENOMIC DNA]</scope>
    <source>
        <strain evidence="2 3">D4M1</strain>
    </source>
</reference>
<evidence type="ECO:0000313" key="2">
    <source>
        <dbReference type="EMBL" id="QDL92743.1"/>
    </source>
</evidence>
<dbReference type="GO" id="GO:0051082">
    <property type="term" value="F:unfolded protein binding"/>
    <property type="evidence" value="ECO:0007669"/>
    <property type="project" value="InterPro"/>
</dbReference>
<dbReference type="KEGG" id="ppru:FDP22_13685"/>
<dbReference type="SMART" id="SM00935">
    <property type="entry name" value="OmpH"/>
    <property type="match status" value="1"/>
</dbReference>
<name>A0A5B8G2B6_9RHOB</name>
<dbReference type="AlphaFoldDB" id="A0A5B8G2B6"/>
<protein>
    <submittedName>
        <fullName evidence="2">OmpH family outer membrane protein</fullName>
    </submittedName>
</protein>
<evidence type="ECO:0000256" key="1">
    <source>
        <dbReference type="SAM" id="MobiDB-lite"/>
    </source>
</evidence>
<sequence>MTRNTSVSRPARASERLPVRHRFRSAAFGALLIAAASASAAWPVLAEDRLPVVIIYQEQLLEKSLAGQEFRRKEEQRTSELVAERKRIDAEFEAEEKRLAALRPTVSREEFSKLAKAFDEKVQAAREAQDQKAAEVSREFEDNRRAFFEGLQPVLVEVMQTFGAGVMLDGRSVLLADPALDVTGDVISLMDARFRAGDGETGQPAPGPAPLESYPLPGFKVMPHDVPQREGNPLAEPAPAGPPAAPALQDGASQSPVPPR</sequence>
<organism evidence="2 3">
    <name type="scientific">Paroceanicella profunda</name>
    <dbReference type="NCBI Taxonomy" id="2579971"/>
    <lineage>
        <taxon>Bacteria</taxon>
        <taxon>Pseudomonadati</taxon>
        <taxon>Pseudomonadota</taxon>
        <taxon>Alphaproteobacteria</taxon>
        <taxon>Rhodobacterales</taxon>
        <taxon>Paracoccaceae</taxon>
        <taxon>Paroceanicella</taxon>
    </lineage>
</organism>
<dbReference type="Pfam" id="PF03938">
    <property type="entry name" value="OmpH"/>
    <property type="match status" value="1"/>
</dbReference>
<feature type="compositionally biased region" description="Polar residues" evidence="1">
    <location>
        <begin position="251"/>
        <end position="260"/>
    </location>
</feature>
<dbReference type="Gene3D" id="3.30.910.20">
    <property type="entry name" value="Skp domain"/>
    <property type="match status" value="1"/>
</dbReference>
<dbReference type="InterPro" id="IPR024930">
    <property type="entry name" value="Skp_dom_sf"/>
</dbReference>
<evidence type="ECO:0000313" key="3">
    <source>
        <dbReference type="Proteomes" id="UP000305888"/>
    </source>
</evidence>